<keyword evidence="9 16" id="KW-0227">DNA damage</keyword>
<comment type="similarity">
    <text evidence="4 16 18">Belongs to the MRE11/RAD32 family.</text>
</comment>
<dbReference type="GO" id="GO:0030145">
    <property type="term" value="F:manganese ion binding"/>
    <property type="evidence" value="ECO:0007669"/>
    <property type="project" value="UniProtKB-UniRule"/>
</dbReference>
<dbReference type="Proteomes" id="UP000481153">
    <property type="component" value="Unassembled WGS sequence"/>
</dbReference>
<evidence type="ECO:0000256" key="2">
    <source>
        <dbReference type="ARBA" id="ARBA00004123"/>
    </source>
</evidence>
<dbReference type="PANTHER" id="PTHR10139:SF1">
    <property type="entry name" value="DOUBLE-STRAND BREAK REPAIR PROTEIN MRE11"/>
    <property type="match status" value="1"/>
</dbReference>
<evidence type="ECO:0000256" key="4">
    <source>
        <dbReference type="ARBA" id="ARBA00009028"/>
    </source>
</evidence>
<comment type="caution">
    <text evidence="21">The sequence shown here is derived from an EMBL/GenBank/DDBJ whole genome shotgun (WGS) entry which is preliminary data.</text>
</comment>
<dbReference type="InterPro" id="IPR007281">
    <property type="entry name" value="Mre11_DNA-bd"/>
</dbReference>
<accession>A0A6G0W4F9</accession>
<dbReference type="GO" id="GO:0097552">
    <property type="term" value="P:mitochondrial double-strand break repair via homologous recombination"/>
    <property type="evidence" value="ECO:0007669"/>
    <property type="project" value="TreeGrafter"/>
</dbReference>
<dbReference type="PANTHER" id="PTHR10139">
    <property type="entry name" value="DOUBLE-STRAND BREAK REPAIR PROTEIN MRE11"/>
    <property type="match status" value="1"/>
</dbReference>
<keyword evidence="10 16" id="KW-0378">Hydrolase</keyword>
<sequence length="738" mass="82268">MDNPPVQSPSDESTIKILLSTDNHLGYNENDGVRGRDSFRSFEEMLTIGVKNKVDFVLLAGDLFHHNKPSRATLYRTMSLLRNYCLGDGSINFQILSDQSLNFPNFGCVNYEDPNINVRLPVFSIHGNHDDPTGEAGRSLAALDLLSAANLVNYFGKSDRVDEIEVFPILLEKGSTKLAIYGLGNMRDERLHRMFSQGNVRFRRPEENPESWFSIFVVHQNRDNRGRGAKNCLPESFIPDFIDFVMWGHEHECLIEVEESIKGNFFITQPGSSVATSLIEGEAKPKKVGILEVNGNNFRLRSIPLKTVRPFKMAEVFLRDHKHLDPHDPNVDEKISALLAAKVQEMIDEAAVEFPAHASEPSMQVLVRIKVEHSGFPLLSNQRFGGQFVGKVANPGDILLFTRQKGGGDDSKKSSSSLKDPIRPGPPPASILGVEQLLSEHLTTSDRKLEILPETNMAHALEEFVFKNVPTAFGDIYDTVLKETQGVLRQNKSASDKTDILELVEKHIERQKVSQAARASDHASATNEVMRMLQAPDAARSDDDANIYPDDEDDAPPPSKPPRPSARKPSPKQPARNRHVLSDNEDDDVQIVQRPSKTTTSRRQQKPTKQQYLSDEEVDSGSDYDAAQSRSTSKRKAPAKKPAASRRKRDVDDSPTQNRQPKKKTTQTTISNLFSQTSQIPMSSSWREAPTQPTVSQSNPGRRKLPLSFSSYTQDDEDAPKSSAATSSVAKGWGRARK</sequence>
<comment type="subcellular location">
    <subcellularLocation>
        <location evidence="3">Chromosome</location>
    </subcellularLocation>
    <subcellularLocation>
        <location evidence="2 16">Nucleus</location>
    </subcellularLocation>
</comment>
<evidence type="ECO:0000256" key="6">
    <source>
        <dbReference type="ARBA" id="ARBA00022722"/>
    </source>
</evidence>
<keyword evidence="12 16" id="KW-0234">DNA repair</keyword>
<evidence type="ECO:0000256" key="13">
    <source>
        <dbReference type="ARBA" id="ARBA00023211"/>
    </source>
</evidence>
<dbReference type="InterPro" id="IPR004843">
    <property type="entry name" value="Calcineurin-like_PHP"/>
</dbReference>
<dbReference type="Gene3D" id="3.30.110.110">
    <property type="entry name" value="Mre11, capping domain"/>
    <property type="match status" value="1"/>
</dbReference>
<comment type="function">
    <text evidence="16">Core component of the MRN complex, which plays a central role in double-strand break (DSB) repair, DNA recombination, maintenance of telomere integrity and meiosis. The MRN complex is involved in the repair of DNA double-strand breaks (DSBs) via homologous recombination (HR), an error-free mechanism which primarily occurs during S and G2 phases. The complex (1) mediates the end resection of damaged DNA, which generates proper single-stranded DNA, a key initial steps in HR, and is (2) required for the recruitment of other repair factors and efficient activation of ATM and ATR upon DNA damage. Within the MRN complex, MRE11 possesses both single-strand endonuclease activity and double-strand-specific 3'-5' exonuclease activity. MRE11 first endonucleolytically cleaves the 5' strand at DNA DSB ends to prevent non-homologous end joining (NHEJ) and licence HR. It then generates a single-stranded DNA gap via 3' to 5' exonucleolytic degradation, which is required for single-strand invasion and recombination.</text>
</comment>
<dbReference type="PIRSF" id="PIRSF000882">
    <property type="entry name" value="DSB_repair_MRE11"/>
    <property type="match status" value="1"/>
</dbReference>
<dbReference type="FunFam" id="3.60.21.10:FF:000011">
    <property type="entry name" value="Double-strand break repair protein"/>
    <property type="match status" value="1"/>
</dbReference>
<evidence type="ECO:0000256" key="17">
    <source>
        <dbReference type="PIRSR" id="PIRSR000882-1"/>
    </source>
</evidence>
<evidence type="ECO:0000256" key="7">
    <source>
        <dbReference type="ARBA" id="ARBA00022723"/>
    </source>
</evidence>
<comment type="cofactor">
    <cofactor evidence="1 16">
        <name>Mn(2+)</name>
        <dbReference type="ChEBI" id="CHEBI:29035"/>
    </cofactor>
</comment>
<dbReference type="GO" id="GO:0007095">
    <property type="term" value="P:mitotic G2 DNA damage checkpoint signaling"/>
    <property type="evidence" value="ECO:0007669"/>
    <property type="project" value="TreeGrafter"/>
</dbReference>
<dbReference type="InterPro" id="IPR003701">
    <property type="entry name" value="Mre11"/>
</dbReference>
<evidence type="ECO:0000256" key="14">
    <source>
        <dbReference type="ARBA" id="ARBA00023242"/>
    </source>
</evidence>
<keyword evidence="8 16" id="KW-0255">Endonuclease</keyword>
<evidence type="ECO:0000313" key="21">
    <source>
        <dbReference type="EMBL" id="KAF0721870.1"/>
    </source>
</evidence>
<dbReference type="GO" id="GO:0000723">
    <property type="term" value="P:telomere maintenance"/>
    <property type="evidence" value="ECO:0007669"/>
    <property type="project" value="TreeGrafter"/>
</dbReference>
<evidence type="ECO:0000256" key="19">
    <source>
        <dbReference type="SAM" id="MobiDB-lite"/>
    </source>
</evidence>
<dbReference type="GO" id="GO:0035861">
    <property type="term" value="C:site of double-strand break"/>
    <property type="evidence" value="ECO:0007669"/>
    <property type="project" value="TreeGrafter"/>
</dbReference>
<proteinExistence type="inferred from homology"/>
<dbReference type="GO" id="GO:0042138">
    <property type="term" value="P:meiotic DNA double-strand break formation"/>
    <property type="evidence" value="ECO:0007669"/>
    <property type="project" value="TreeGrafter"/>
</dbReference>
<dbReference type="Pfam" id="PF00149">
    <property type="entry name" value="Metallophos"/>
    <property type="match status" value="1"/>
</dbReference>
<evidence type="ECO:0000256" key="1">
    <source>
        <dbReference type="ARBA" id="ARBA00001936"/>
    </source>
</evidence>
<dbReference type="Pfam" id="PF04152">
    <property type="entry name" value="Mre11_DNA_bind"/>
    <property type="match status" value="1"/>
</dbReference>
<feature type="compositionally biased region" description="Basic residues" evidence="19">
    <location>
        <begin position="632"/>
        <end position="648"/>
    </location>
</feature>
<dbReference type="InterPro" id="IPR041796">
    <property type="entry name" value="Mre11_N"/>
</dbReference>
<dbReference type="InterPro" id="IPR029052">
    <property type="entry name" value="Metallo-depent_PP-like"/>
</dbReference>
<dbReference type="GO" id="GO:0000724">
    <property type="term" value="P:double-strand break repair via homologous recombination"/>
    <property type="evidence" value="ECO:0007669"/>
    <property type="project" value="TreeGrafter"/>
</dbReference>
<name>A0A6G0W4F9_9STRA</name>
<dbReference type="CDD" id="cd00840">
    <property type="entry name" value="MPP_Mre11_N"/>
    <property type="match status" value="1"/>
</dbReference>
<dbReference type="GO" id="GO:0006303">
    <property type="term" value="P:double-strand break repair via nonhomologous end joining"/>
    <property type="evidence" value="ECO:0007669"/>
    <property type="project" value="TreeGrafter"/>
</dbReference>
<evidence type="ECO:0000256" key="5">
    <source>
        <dbReference type="ARBA" id="ARBA00022454"/>
    </source>
</evidence>
<evidence type="ECO:0000259" key="20">
    <source>
        <dbReference type="SMART" id="SM01347"/>
    </source>
</evidence>
<feature type="region of interest" description="Disordered" evidence="19">
    <location>
        <begin position="538"/>
        <end position="738"/>
    </location>
</feature>
<dbReference type="EMBL" id="VJMJ01000361">
    <property type="protein sequence ID" value="KAF0721870.1"/>
    <property type="molecule type" value="Genomic_DNA"/>
</dbReference>
<protein>
    <recommendedName>
        <fullName evidence="16">Double-strand break repair protein</fullName>
    </recommendedName>
</protein>
<evidence type="ECO:0000256" key="9">
    <source>
        <dbReference type="ARBA" id="ARBA00022763"/>
    </source>
</evidence>
<evidence type="ECO:0000256" key="8">
    <source>
        <dbReference type="ARBA" id="ARBA00022759"/>
    </source>
</evidence>
<dbReference type="GO" id="GO:0000014">
    <property type="term" value="F:single-stranded DNA endodeoxyribonuclease activity"/>
    <property type="evidence" value="ECO:0007669"/>
    <property type="project" value="TreeGrafter"/>
</dbReference>
<evidence type="ECO:0000256" key="3">
    <source>
        <dbReference type="ARBA" id="ARBA00004286"/>
    </source>
</evidence>
<dbReference type="GO" id="GO:0008296">
    <property type="term" value="F:3'-5'-DNA exonuclease activity"/>
    <property type="evidence" value="ECO:0007669"/>
    <property type="project" value="InterPro"/>
</dbReference>
<keyword evidence="7" id="KW-0479">Metal-binding</keyword>
<evidence type="ECO:0000256" key="12">
    <source>
        <dbReference type="ARBA" id="ARBA00023204"/>
    </source>
</evidence>
<dbReference type="VEuPathDB" id="FungiDB:AeMF1_015424"/>
<dbReference type="SUPFAM" id="SSF56300">
    <property type="entry name" value="Metallo-dependent phosphatases"/>
    <property type="match status" value="1"/>
</dbReference>
<dbReference type="AlphaFoldDB" id="A0A6G0W4F9"/>
<dbReference type="NCBIfam" id="TIGR00583">
    <property type="entry name" value="mre11"/>
    <property type="match status" value="1"/>
</dbReference>
<keyword evidence="22" id="KW-1185">Reference proteome</keyword>
<feature type="compositionally biased region" description="Polar residues" evidence="19">
    <location>
        <begin position="666"/>
        <end position="700"/>
    </location>
</feature>
<keyword evidence="11 16" id="KW-0269">Exonuclease</keyword>
<feature type="active site" description="Proton donor" evidence="17">
    <location>
        <position position="129"/>
    </location>
</feature>
<organism evidence="21 22">
    <name type="scientific">Aphanomyces euteiches</name>
    <dbReference type="NCBI Taxonomy" id="100861"/>
    <lineage>
        <taxon>Eukaryota</taxon>
        <taxon>Sar</taxon>
        <taxon>Stramenopiles</taxon>
        <taxon>Oomycota</taxon>
        <taxon>Saprolegniomycetes</taxon>
        <taxon>Saprolegniales</taxon>
        <taxon>Verrucalvaceae</taxon>
        <taxon>Aphanomyces</taxon>
    </lineage>
</organism>
<evidence type="ECO:0000256" key="18">
    <source>
        <dbReference type="RuleBase" id="RU003447"/>
    </source>
</evidence>
<feature type="compositionally biased region" description="Basic residues" evidence="19">
    <location>
        <begin position="565"/>
        <end position="579"/>
    </location>
</feature>
<evidence type="ECO:0000313" key="22">
    <source>
        <dbReference type="Proteomes" id="UP000481153"/>
    </source>
</evidence>
<keyword evidence="14 16" id="KW-0539">Nucleus</keyword>
<feature type="compositionally biased region" description="Polar residues" evidence="19">
    <location>
        <begin position="593"/>
        <end position="613"/>
    </location>
</feature>
<evidence type="ECO:0000256" key="16">
    <source>
        <dbReference type="PIRNR" id="PIRNR000882"/>
    </source>
</evidence>
<keyword evidence="13 16" id="KW-0464">Manganese</keyword>
<gene>
    <name evidence="21" type="ORF">Ae201684_018857</name>
</gene>
<evidence type="ECO:0000256" key="10">
    <source>
        <dbReference type="ARBA" id="ARBA00022801"/>
    </source>
</evidence>
<dbReference type="InterPro" id="IPR038487">
    <property type="entry name" value="Mre11_capping_dom"/>
</dbReference>
<keyword evidence="5" id="KW-0158">Chromosome</keyword>
<dbReference type="GO" id="GO:0030870">
    <property type="term" value="C:Mre11 complex"/>
    <property type="evidence" value="ECO:0007669"/>
    <property type="project" value="UniProtKB-UniRule"/>
</dbReference>
<keyword evidence="6 16" id="KW-0540">Nuclease</keyword>
<evidence type="ECO:0000256" key="11">
    <source>
        <dbReference type="ARBA" id="ARBA00022839"/>
    </source>
</evidence>
<feature type="region of interest" description="Disordered" evidence="19">
    <location>
        <begin position="403"/>
        <end position="426"/>
    </location>
</feature>
<dbReference type="SMART" id="SM01347">
    <property type="entry name" value="Mre11_DNA_bind"/>
    <property type="match status" value="1"/>
</dbReference>
<evidence type="ECO:0000256" key="15">
    <source>
        <dbReference type="ARBA" id="ARBA00023254"/>
    </source>
</evidence>
<dbReference type="Gene3D" id="3.60.21.10">
    <property type="match status" value="1"/>
</dbReference>
<keyword evidence="15 16" id="KW-0469">Meiosis</keyword>
<feature type="domain" description="Mre11 DNA-binding" evidence="20">
    <location>
        <begin position="298"/>
        <end position="464"/>
    </location>
</feature>
<reference evidence="21 22" key="1">
    <citation type="submission" date="2019-07" db="EMBL/GenBank/DDBJ databases">
        <title>Genomics analysis of Aphanomyces spp. identifies a new class of oomycete effector associated with host adaptation.</title>
        <authorList>
            <person name="Gaulin E."/>
        </authorList>
    </citation>
    <scope>NUCLEOTIDE SEQUENCE [LARGE SCALE GENOMIC DNA]</scope>
    <source>
        <strain evidence="21 22">ATCC 201684</strain>
    </source>
</reference>